<keyword evidence="4" id="KW-0234">DNA repair</keyword>
<dbReference type="FunFam" id="3.30.390.80:FF:000001">
    <property type="entry name" value="DNA repair protein RAD52 homolog"/>
    <property type="match status" value="1"/>
</dbReference>
<dbReference type="InterPro" id="IPR004585">
    <property type="entry name" value="DNA_recomb/repair_Rad52"/>
</dbReference>
<dbReference type="Pfam" id="PF04098">
    <property type="entry name" value="Rad52_Rad22"/>
    <property type="match status" value="1"/>
</dbReference>
<feature type="compositionally biased region" description="Polar residues" evidence="6">
    <location>
        <begin position="320"/>
        <end position="341"/>
    </location>
</feature>
<dbReference type="EMBL" id="NKHZ01000081">
    <property type="protein sequence ID" value="PNS14894.1"/>
    <property type="molecule type" value="Genomic_DNA"/>
</dbReference>
<evidence type="ECO:0000313" key="7">
    <source>
        <dbReference type="EMBL" id="PNS14894.1"/>
    </source>
</evidence>
<dbReference type="GO" id="GO:0006312">
    <property type="term" value="P:mitotic recombination"/>
    <property type="evidence" value="ECO:0007669"/>
    <property type="project" value="TreeGrafter"/>
</dbReference>
<sequence length="521" mass="55976">MPAPSDIKRIAHAIDNPFDTPLPRISEYTATEIATLQARLDKQLGPEYISNRSGNGGGKVHYIAGEKVINLANEVFGFNGWSSSIQNVQVDFVDENPHSGKVDLGLSVIVRVTLKDGTFHEDIGYGRIENCKGKGIAFEKAKKEGATDGLKRALRNFGKVLGNCLYDKDYLQKVSKMKVPQGRWSEKDLYRHEAYMPLKEDVSAEQDAAAAARSRMKSDRSAVTRATERSTEYGEDEFGGNLFDEMEMDFSHTDEVQLDNSTAEDDKAANNGQQTPLRAPSNPMHGPQASARPTGQPQSSKGSVPSVQGGNDSMRPPQAMQANGQRPQPQTNRPQGQTGSNAAPPRLPPQPGVNAQPQDTLELPPPGGPVGFVAGRGLMDKSLKPFDPLAESPSIRRTAGVDLSKSAPVKRTDIGQSGPPETNAPGPSDKAAGFVPPRTNFVNPAGDMSRKVGMPMAPQSPMMNRSAYKPPSVKRPAPSDAASRPPLTETTNVPARTDAPSDSKKPKMDLPPQAAVEATKT</sequence>
<proteinExistence type="inferred from homology"/>
<dbReference type="GO" id="GO:0000730">
    <property type="term" value="P:DNA recombinase assembly"/>
    <property type="evidence" value="ECO:0007669"/>
    <property type="project" value="InterPro"/>
</dbReference>
<evidence type="ECO:0000256" key="3">
    <source>
        <dbReference type="ARBA" id="ARBA00023172"/>
    </source>
</evidence>
<dbReference type="InParanoid" id="A0A2K1QI97"/>
<dbReference type="PANTHER" id="PTHR12132">
    <property type="entry name" value="DNA REPAIR AND RECOMBINATION PROTEIN RAD52, RAD59"/>
    <property type="match status" value="1"/>
</dbReference>
<dbReference type="GO" id="GO:0003697">
    <property type="term" value="F:single-stranded DNA binding"/>
    <property type="evidence" value="ECO:0007669"/>
    <property type="project" value="UniProtKB-ARBA"/>
</dbReference>
<feature type="compositionally biased region" description="Basic and acidic residues" evidence="6">
    <location>
        <begin position="499"/>
        <end position="508"/>
    </location>
</feature>
<keyword evidence="2" id="KW-0227">DNA damage</keyword>
<dbReference type="InterPro" id="IPR042525">
    <property type="entry name" value="Rad52_Rad59_Rad22_sf"/>
</dbReference>
<accession>A0A2K1QI97</accession>
<evidence type="ECO:0000256" key="2">
    <source>
        <dbReference type="ARBA" id="ARBA00022763"/>
    </source>
</evidence>
<evidence type="ECO:0000256" key="4">
    <source>
        <dbReference type="ARBA" id="ARBA00023204"/>
    </source>
</evidence>
<name>A0A2K1QI97_9PEZI</name>
<comment type="similarity">
    <text evidence="1">Belongs to the RAD52 family.</text>
</comment>
<evidence type="ECO:0000256" key="5">
    <source>
        <dbReference type="ARBA" id="ARBA00077224"/>
    </source>
</evidence>
<feature type="compositionally biased region" description="Low complexity" evidence="6">
    <location>
        <begin position="475"/>
        <end position="486"/>
    </location>
</feature>
<dbReference type="SUPFAM" id="SSF54768">
    <property type="entry name" value="dsRNA-binding domain-like"/>
    <property type="match status" value="1"/>
</dbReference>
<dbReference type="STRING" id="2082308.A0A2K1QI97"/>
<protein>
    <recommendedName>
        <fullName evidence="5">RAD52 homolog</fullName>
    </recommendedName>
</protein>
<dbReference type="OrthoDB" id="206565at2759"/>
<feature type="compositionally biased region" description="Polar residues" evidence="6">
    <location>
        <begin position="291"/>
        <end position="311"/>
    </location>
</feature>
<dbReference type="Proteomes" id="UP000243797">
    <property type="component" value="Unassembled WGS sequence"/>
</dbReference>
<organism evidence="7 8">
    <name type="scientific">Sphaceloma murrayae</name>
    <dbReference type="NCBI Taxonomy" id="2082308"/>
    <lineage>
        <taxon>Eukaryota</taxon>
        <taxon>Fungi</taxon>
        <taxon>Dikarya</taxon>
        <taxon>Ascomycota</taxon>
        <taxon>Pezizomycotina</taxon>
        <taxon>Dothideomycetes</taxon>
        <taxon>Dothideomycetidae</taxon>
        <taxon>Myriangiales</taxon>
        <taxon>Elsinoaceae</taxon>
        <taxon>Sphaceloma</taxon>
    </lineage>
</organism>
<dbReference type="GO" id="GO:0045002">
    <property type="term" value="P:double-strand break repair via single-strand annealing"/>
    <property type="evidence" value="ECO:0007669"/>
    <property type="project" value="InterPro"/>
</dbReference>
<evidence type="ECO:0000256" key="1">
    <source>
        <dbReference type="ARBA" id="ARBA00006638"/>
    </source>
</evidence>
<dbReference type="InterPro" id="IPR007232">
    <property type="entry name" value="Rad52_Rad59_Rad22"/>
</dbReference>
<feature type="region of interest" description="Disordered" evidence="6">
    <location>
        <begin position="206"/>
        <end position="239"/>
    </location>
</feature>
<evidence type="ECO:0000256" key="6">
    <source>
        <dbReference type="SAM" id="MobiDB-lite"/>
    </source>
</evidence>
<feature type="compositionally biased region" description="Basic and acidic residues" evidence="6">
    <location>
        <begin position="216"/>
        <end position="232"/>
    </location>
</feature>
<gene>
    <name evidence="7" type="ORF">CAC42_2123</name>
</gene>
<keyword evidence="8" id="KW-1185">Reference proteome</keyword>
<dbReference type="InterPro" id="IPR041247">
    <property type="entry name" value="Rad52_fam"/>
</dbReference>
<dbReference type="NCBIfam" id="TIGR00607">
    <property type="entry name" value="rad52"/>
    <property type="match status" value="1"/>
</dbReference>
<comment type="caution">
    <text evidence="7">The sequence shown here is derived from an EMBL/GenBank/DDBJ whole genome shotgun (WGS) entry which is preliminary data.</text>
</comment>
<dbReference type="Gene3D" id="3.30.390.80">
    <property type="entry name" value="DNA repair protein Rad52/59/22"/>
    <property type="match status" value="1"/>
</dbReference>
<dbReference type="GO" id="GO:0005634">
    <property type="term" value="C:nucleus"/>
    <property type="evidence" value="ECO:0007669"/>
    <property type="project" value="InterPro"/>
</dbReference>
<reference evidence="7 8" key="1">
    <citation type="submission" date="2017-06" db="EMBL/GenBank/DDBJ databases">
        <title>Draft genome sequence of a variant of Elsinoe murrayae.</title>
        <authorList>
            <person name="Cheng Q."/>
        </authorList>
    </citation>
    <scope>NUCLEOTIDE SEQUENCE [LARGE SCALE GENOMIC DNA]</scope>
    <source>
        <strain evidence="7 8">CQ-2017a</strain>
    </source>
</reference>
<feature type="region of interest" description="Disordered" evidence="6">
    <location>
        <begin position="259"/>
        <end position="521"/>
    </location>
</feature>
<dbReference type="AlphaFoldDB" id="A0A2K1QI97"/>
<evidence type="ECO:0000313" key="8">
    <source>
        <dbReference type="Proteomes" id="UP000243797"/>
    </source>
</evidence>
<keyword evidence="3" id="KW-0233">DNA recombination</keyword>
<dbReference type="PANTHER" id="PTHR12132:SF1">
    <property type="entry name" value="DNA REPAIR PROTEIN RAD52 HOMOLOG"/>
    <property type="match status" value="1"/>
</dbReference>